<dbReference type="EMBL" id="JBHRVD010000001">
    <property type="protein sequence ID" value="MFC3323321.1"/>
    <property type="molecule type" value="Genomic_DNA"/>
</dbReference>
<reference evidence="2" key="1">
    <citation type="journal article" date="2019" name="Int. J. Syst. Evol. Microbiol.">
        <title>The Global Catalogue of Microorganisms (GCM) 10K type strain sequencing project: providing services to taxonomists for standard genome sequencing and annotation.</title>
        <authorList>
            <consortium name="The Broad Institute Genomics Platform"/>
            <consortium name="The Broad Institute Genome Sequencing Center for Infectious Disease"/>
            <person name="Wu L."/>
            <person name="Ma J."/>
        </authorList>
    </citation>
    <scope>NUCLEOTIDE SEQUENCE [LARGE SCALE GENOMIC DNA]</scope>
    <source>
        <strain evidence="2">ICMP 19515</strain>
    </source>
</reference>
<evidence type="ECO:0000313" key="1">
    <source>
        <dbReference type="EMBL" id="MFC3323321.1"/>
    </source>
</evidence>
<accession>A0ABV7MN93</accession>
<comment type="caution">
    <text evidence="1">The sequence shown here is derived from an EMBL/GenBank/DDBJ whole genome shotgun (WGS) entry which is preliminary data.</text>
</comment>
<protein>
    <submittedName>
        <fullName evidence="1">Uncharacterized protein</fullName>
    </submittedName>
</protein>
<sequence length="67" mass="7109">MTAAGLALRLVDNALAELSERADKMSTEVLASELKALAASGRSAVGDLVAGVLDHEFRRRRPAESED</sequence>
<organism evidence="1 2">
    <name type="scientific">Mesorhizobium cantuariense</name>
    <dbReference type="NCBI Taxonomy" id="1300275"/>
    <lineage>
        <taxon>Bacteria</taxon>
        <taxon>Pseudomonadati</taxon>
        <taxon>Pseudomonadota</taxon>
        <taxon>Alphaproteobacteria</taxon>
        <taxon>Hyphomicrobiales</taxon>
        <taxon>Phyllobacteriaceae</taxon>
        <taxon>Mesorhizobium</taxon>
    </lineage>
</organism>
<evidence type="ECO:0000313" key="2">
    <source>
        <dbReference type="Proteomes" id="UP001595648"/>
    </source>
</evidence>
<gene>
    <name evidence="1" type="ORF">ACFOJ9_16260</name>
</gene>
<dbReference type="Proteomes" id="UP001595648">
    <property type="component" value="Unassembled WGS sequence"/>
</dbReference>
<keyword evidence="2" id="KW-1185">Reference proteome</keyword>
<proteinExistence type="predicted"/>
<name>A0ABV7MN93_9HYPH</name>
<dbReference type="RefSeq" id="WP_378979840.1">
    <property type="nucleotide sequence ID" value="NZ_JBHRVD010000001.1"/>
</dbReference>